<reference evidence="3" key="1">
    <citation type="journal article" date="2009" name="Science">
        <title>The B73 maize genome: complexity, diversity, and dynamics.</title>
        <authorList>
            <person name="Schnable P.S."/>
            <person name="Ware D."/>
            <person name="Fulton R.S."/>
            <person name="Stein J.C."/>
            <person name="Wei F."/>
            <person name="Pasternak S."/>
            <person name="Liang C."/>
            <person name="Zhang J."/>
            <person name="Fulton L."/>
            <person name="Graves T.A."/>
            <person name="Minx P."/>
            <person name="Reily A.D."/>
            <person name="Courtney L."/>
            <person name="Kruchowski S.S."/>
            <person name="Tomlinson C."/>
            <person name="Strong C."/>
            <person name="Delehaunty K."/>
            <person name="Fronick C."/>
            <person name="Courtney B."/>
            <person name="Rock S.M."/>
            <person name="Belter E."/>
            <person name="Du F."/>
            <person name="Kim K."/>
            <person name="Abbott R.M."/>
            <person name="Cotton M."/>
            <person name="Levy A."/>
            <person name="Marchetto P."/>
            <person name="Ochoa K."/>
            <person name="Jackson S.M."/>
            <person name="Gillam B."/>
            <person name="Chen W."/>
            <person name="Yan L."/>
            <person name="Higginbotham J."/>
            <person name="Cardenas M."/>
            <person name="Waligorski J."/>
            <person name="Applebaum E."/>
            <person name="Phelps L."/>
            <person name="Falcone J."/>
            <person name="Kanchi K."/>
            <person name="Thane T."/>
            <person name="Scimone A."/>
            <person name="Thane N."/>
            <person name="Henke J."/>
            <person name="Wang T."/>
            <person name="Ruppert J."/>
            <person name="Shah N."/>
            <person name="Rotter K."/>
            <person name="Hodges J."/>
            <person name="Ingenthron E."/>
            <person name="Cordes M."/>
            <person name="Kohlberg S."/>
            <person name="Sgro J."/>
            <person name="Delgado B."/>
            <person name="Mead K."/>
            <person name="Chinwalla A."/>
            <person name="Leonard S."/>
            <person name="Crouse K."/>
            <person name="Collura K."/>
            <person name="Kudrna D."/>
            <person name="Currie J."/>
            <person name="He R."/>
            <person name="Angelova A."/>
            <person name="Rajasekar S."/>
            <person name="Mueller T."/>
            <person name="Lomeli R."/>
            <person name="Scara G."/>
            <person name="Ko A."/>
            <person name="Delaney K."/>
            <person name="Wissotski M."/>
            <person name="Lopez G."/>
            <person name="Campos D."/>
            <person name="Braidotti M."/>
            <person name="Ashley E."/>
            <person name="Golser W."/>
            <person name="Kim H."/>
            <person name="Lee S."/>
            <person name="Lin J."/>
            <person name="Dujmic Z."/>
            <person name="Kim W."/>
            <person name="Talag J."/>
            <person name="Zuccolo A."/>
            <person name="Fan C."/>
            <person name="Sebastian A."/>
            <person name="Kramer M."/>
            <person name="Spiegel L."/>
            <person name="Nascimento L."/>
            <person name="Zutavern T."/>
            <person name="Miller B."/>
            <person name="Ambroise C."/>
            <person name="Muller S."/>
            <person name="Spooner W."/>
            <person name="Narechania A."/>
            <person name="Ren L."/>
            <person name="Wei S."/>
            <person name="Kumari S."/>
            <person name="Faga B."/>
            <person name="Levy M.J."/>
            <person name="McMahan L."/>
            <person name="Van Buren P."/>
            <person name="Vaughn M.W."/>
            <person name="Ying K."/>
            <person name="Yeh C.-T."/>
            <person name="Emrich S.J."/>
            <person name="Jia Y."/>
            <person name="Kalyanaraman A."/>
            <person name="Hsia A.-P."/>
            <person name="Barbazuk W.B."/>
            <person name="Baucom R.S."/>
            <person name="Brutnell T.P."/>
            <person name="Carpita N.C."/>
            <person name="Chaparro C."/>
            <person name="Chia J.-M."/>
            <person name="Deragon J.-M."/>
            <person name="Estill J.C."/>
            <person name="Fu Y."/>
            <person name="Jeddeloh J.A."/>
            <person name="Han Y."/>
            <person name="Lee H."/>
            <person name="Li P."/>
            <person name="Lisch D.R."/>
            <person name="Liu S."/>
            <person name="Liu Z."/>
            <person name="Nagel D.H."/>
            <person name="McCann M.C."/>
            <person name="SanMiguel P."/>
            <person name="Myers A.M."/>
            <person name="Nettleton D."/>
            <person name="Nguyen J."/>
            <person name="Penning B.W."/>
            <person name="Ponnala L."/>
            <person name="Schneider K.L."/>
            <person name="Schwartz D.C."/>
            <person name="Sharma A."/>
            <person name="Soderlund C."/>
            <person name="Springer N.M."/>
            <person name="Sun Q."/>
            <person name="Wang H."/>
            <person name="Waterman M."/>
            <person name="Westerman R."/>
            <person name="Wolfgruber T.K."/>
            <person name="Yang L."/>
            <person name="Yu Y."/>
            <person name="Zhang L."/>
            <person name="Zhou S."/>
            <person name="Zhu Q."/>
            <person name="Bennetzen J.L."/>
            <person name="Dawe R.K."/>
            <person name="Jiang J."/>
            <person name="Jiang N."/>
            <person name="Presting G.G."/>
            <person name="Wessler S.R."/>
            <person name="Aluru S."/>
            <person name="Martienssen R.A."/>
            <person name="Clifton S.W."/>
            <person name="McCombie W.R."/>
            <person name="Wing R.A."/>
            <person name="Wilson R.K."/>
        </authorList>
    </citation>
    <scope>NUCLEOTIDE SEQUENCE [LARGE SCALE GENOMIC DNA]</scope>
    <source>
        <strain evidence="3">cv. B73</strain>
    </source>
</reference>
<dbReference type="AlphaFoldDB" id="A0A804PHI6"/>
<dbReference type="InterPro" id="IPR024752">
    <property type="entry name" value="Myb/SANT-like_dom"/>
</dbReference>
<dbReference type="EnsemblPlants" id="Zm00001eb236750_T001">
    <property type="protein sequence ID" value="Zm00001eb236750_P001"/>
    <property type="gene ID" value="Zm00001eb236750"/>
</dbReference>
<dbReference type="Proteomes" id="UP000007305">
    <property type="component" value="Chromosome 5"/>
</dbReference>
<proteinExistence type="predicted"/>
<evidence type="ECO:0000313" key="3">
    <source>
        <dbReference type="Proteomes" id="UP000007305"/>
    </source>
</evidence>
<accession>A0A804PHI6</accession>
<organism evidence="2 3">
    <name type="scientific">Zea mays</name>
    <name type="common">Maize</name>
    <dbReference type="NCBI Taxonomy" id="4577"/>
    <lineage>
        <taxon>Eukaryota</taxon>
        <taxon>Viridiplantae</taxon>
        <taxon>Streptophyta</taxon>
        <taxon>Embryophyta</taxon>
        <taxon>Tracheophyta</taxon>
        <taxon>Spermatophyta</taxon>
        <taxon>Magnoliopsida</taxon>
        <taxon>Liliopsida</taxon>
        <taxon>Poales</taxon>
        <taxon>Poaceae</taxon>
        <taxon>PACMAD clade</taxon>
        <taxon>Panicoideae</taxon>
        <taxon>Andropogonodae</taxon>
        <taxon>Andropogoneae</taxon>
        <taxon>Tripsacinae</taxon>
        <taxon>Zea</taxon>
    </lineage>
</organism>
<sequence length="131" mass="15249">MADEASRANWNFLYEKGLIEVLTEHKVDARFKGQNGWNSDGWRSITCKFNEKFPSAHFTKQQLQDKEKDLKASYKAISNAKNESGIGWNETMGMILAEPDLWEKCARKFPKLKKHRKNGFPLFRSCEALYE</sequence>
<dbReference type="PANTHER" id="PTHR46934:SF13">
    <property type="entry name" value="MYB_SANT-LIKE DOMAIN-CONTAINING PROTEIN"/>
    <property type="match status" value="1"/>
</dbReference>
<dbReference type="Pfam" id="PF12776">
    <property type="entry name" value="Myb_DNA-bind_3"/>
    <property type="match status" value="1"/>
</dbReference>
<dbReference type="PANTHER" id="PTHR46934">
    <property type="entry name" value="MYB_DNA-BIND_3 DOMAIN-CONTAINING PROTEIN-RELATED"/>
    <property type="match status" value="1"/>
</dbReference>
<evidence type="ECO:0000259" key="1">
    <source>
        <dbReference type="Pfam" id="PF12776"/>
    </source>
</evidence>
<dbReference type="InParanoid" id="A0A804PHI6"/>
<feature type="domain" description="Myb/SANT-like" evidence="1">
    <location>
        <begin position="10"/>
        <end position="104"/>
    </location>
</feature>
<reference evidence="2" key="2">
    <citation type="submission" date="2019-07" db="EMBL/GenBank/DDBJ databases">
        <authorList>
            <person name="Seetharam A."/>
            <person name="Woodhouse M."/>
            <person name="Cannon E."/>
        </authorList>
    </citation>
    <scope>NUCLEOTIDE SEQUENCE [LARGE SCALE GENOMIC DNA]</scope>
    <source>
        <strain evidence="2">cv. B73</strain>
    </source>
</reference>
<name>A0A804PHI6_MAIZE</name>
<protein>
    <recommendedName>
        <fullName evidence="1">Myb/SANT-like domain-containing protein</fullName>
    </recommendedName>
</protein>
<keyword evidence="3" id="KW-1185">Reference proteome</keyword>
<reference evidence="2" key="3">
    <citation type="submission" date="2021-05" db="UniProtKB">
        <authorList>
            <consortium name="EnsemblPlants"/>
        </authorList>
    </citation>
    <scope>IDENTIFICATION</scope>
    <source>
        <strain evidence="2">cv. B73</strain>
    </source>
</reference>
<dbReference type="Gramene" id="Zm00001eb236750_T001">
    <property type="protein sequence ID" value="Zm00001eb236750_P001"/>
    <property type="gene ID" value="Zm00001eb236750"/>
</dbReference>
<evidence type="ECO:0000313" key="2">
    <source>
        <dbReference type="EnsemblPlants" id="Zm00001eb236750_P001"/>
    </source>
</evidence>